<proteinExistence type="predicted"/>
<evidence type="ECO:0000259" key="2">
    <source>
        <dbReference type="PROSITE" id="PS50995"/>
    </source>
</evidence>
<reference evidence="4" key="1">
    <citation type="submission" date="2016-05" db="EMBL/GenBank/DDBJ databases">
        <authorList>
            <person name="Liu B."/>
            <person name="Wang J."/>
            <person name="Zhu Y."/>
            <person name="Liu G."/>
            <person name="Chen Q."/>
            <person name="Chen Z."/>
            <person name="Lan J."/>
            <person name="Che J."/>
            <person name="Ge C."/>
            <person name="Shi H."/>
            <person name="Pan Z."/>
            <person name="Liu X."/>
        </authorList>
    </citation>
    <scope>NUCLEOTIDE SEQUENCE [LARGE SCALE GENOMIC DNA]</scope>
    <source>
        <strain evidence="4">FJAT-27215</strain>
    </source>
</reference>
<dbReference type="Proteomes" id="UP000092578">
    <property type="component" value="Unassembled WGS sequence"/>
</dbReference>
<comment type="caution">
    <text evidence="3">The sequence shown here is derived from an EMBL/GenBank/DDBJ whole genome shotgun (WGS) entry which is preliminary data.</text>
</comment>
<dbReference type="PROSITE" id="PS50995">
    <property type="entry name" value="HTH_MARR_2"/>
    <property type="match status" value="1"/>
</dbReference>
<protein>
    <submittedName>
        <fullName evidence="3">MarR family transcriptional regulator</fullName>
    </submittedName>
</protein>
<dbReference type="PANTHER" id="PTHR33164:SF102">
    <property type="entry name" value="TRANSCRIPTIONAL REGULATORY PROTEIN"/>
    <property type="match status" value="1"/>
</dbReference>
<dbReference type="SMART" id="SM00347">
    <property type="entry name" value="HTH_MARR"/>
    <property type="match status" value="1"/>
</dbReference>
<dbReference type="InterPro" id="IPR036390">
    <property type="entry name" value="WH_DNA-bd_sf"/>
</dbReference>
<dbReference type="GO" id="GO:0003677">
    <property type="term" value="F:DNA binding"/>
    <property type="evidence" value="ECO:0007669"/>
    <property type="project" value="UniProtKB-KW"/>
</dbReference>
<organism evidence="3 4">
    <name type="scientific">Pseudobacillus wudalianchiensis</name>
    <dbReference type="NCBI Taxonomy" id="1743143"/>
    <lineage>
        <taxon>Bacteria</taxon>
        <taxon>Bacillati</taxon>
        <taxon>Bacillota</taxon>
        <taxon>Bacilli</taxon>
        <taxon>Bacillales</taxon>
        <taxon>Bacillaceae</taxon>
        <taxon>Pseudobacillus</taxon>
    </lineage>
</organism>
<dbReference type="InterPro" id="IPR039422">
    <property type="entry name" value="MarR/SlyA-like"/>
</dbReference>
<gene>
    <name evidence="3" type="ORF">A8F95_17215</name>
</gene>
<feature type="domain" description="HTH marR-type" evidence="2">
    <location>
        <begin position="5"/>
        <end position="148"/>
    </location>
</feature>
<name>A0A1B9AAH6_9BACI</name>
<dbReference type="InterPro" id="IPR000835">
    <property type="entry name" value="HTH_MarR-typ"/>
</dbReference>
<dbReference type="GO" id="GO:0003700">
    <property type="term" value="F:DNA-binding transcription factor activity"/>
    <property type="evidence" value="ECO:0007669"/>
    <property type="project" value="InterPro"/>
</dbReference>
<evidence type="ECO:0000313" key="3">
    <source>
        <dbReference type="EMBL" id="OCA80848.1"/>
    </source>
</evidence>
<dbReference type="InterPro" id="IPR011991">
    <property type="entry name" value="ArsR-like_HTH"/>
</dbReference>
<evidence type="ECO:0000256" key="1">
    <source>
        <dbReference type="ARBA" id="ARBA00023125"/>
    </source>
</evidence>
<dbReference type="Gene3D" id="1.10.10.10">
    <property type="entry name" value="Winged helix-like DNA-binding domain superfamily/Winged helix DNA-binding domain"/>
    <property type="match status" value="1"/>
</dbReference>
<keyword evidence="1" id="KW-0238">DNA-binding</keyword>
<accession>A0A1B9AAH6</accession>
<dbReference type="InterPro" id="IPR036388">
    <property type="entry name" value="WH-like_DNA-bd_sf"/>
</dbReference>
<dbReference type="CDD" id="cd00090">
    <property type="entry name" value="HTH_ARSR"/>
    <property type="match status" value="1"/>
</dbReference>
<dbReference type="PRINTS" id="PR00598">
    <property type="entry name" value="HTHMARR"/>
</dbReference>
<evidence type="ECO:0000313" key="4">
    <source>
        <dbReference type="Proteomes" id="UP000092578"/>
    </source>
</evidence>
<dbReference type="PANTHER" id="PTHR33164">
    <property type="entry name" value="TRANSCRIPTIONAL REGULATOR, MARR FAMILY"/>
    <property type="match status" value="1"/>
</dbReference>
<dbReference type="SUPFAM" id="SSF46785">
    <property type="entry name" value="Winged helix' DNA-binding domain"/>
    <property type="match status" value="1"/>
</dbReference>
<sequence>MFRGSTNVKKQLREAVELFEEVIIYGTERVIKSVDNPLWREYSPEQMQSLKIINKHGPIALGQLAAMQGVHKSAISHRLKQLDENGLIRTVKAEGDQRTKLVELTEEGRAIVEQSDKVLYDYIEQLLSDEVEEQEIEQFVKTFRKLKDVLKVKGV</sequence>
<dbReference type="Pfam" id="PF01047">
    <property type="entry name" value="MarR"/>
    <property type="match status" value="1"/>
</dbReference>
<dbReference type="EMBL" id="MAYT01000032">
    <property type="protein sequence ID" value="OCA80848.1"/>
    <property type="molecule type" value="Genomic_DNA"/>
</dbReference>
<dbReference type="GO" id="GO:0006950">
    <property type="term" value="P:response to stress"/>
    <property type="evidence" value="ECO:0007669"/>
    <property type="project" value="TreeGrafter"/>
</dbReference>
<keyword evidence="4" id="KW-1185">Reference proteome</keyword>
<dbReference type="AlphaFoldDB" id="A0A1B9AAH6"/>